<feature type="region of interest" description="Disordered" evidence="1">
    <location>
        <begin position="31"/>
        <end position="53"/>
    </location>
</feature>
<dbReference type="AlphaFoldDB" id="A0A834HD01"/>
<organism evidence="3 4">
    <name type="scientific">Rhododendron simsii</name>
    <name type="common">Sims's rhododendron</name>
    <dbReference type="NCBI Taxonomy" id="118357"/>
    <lineage>
        <taxon>Eukaryota</taxon>
        <taxon>Viridiplantae</taxon>
        <taxon>Streptophyta</taxon>
        <taxon>Embryophyta</taxon>
        <taxon>Tracheophyta</taxon>
        <taxon>Spermatophyta</taxon>
        <taxon>Magnoliopsida</taxon>
        <taxon>eudicotyledons</taxon>
        <taxon>Gunneridae</taxon>
        <taxon>Pentapetalae</taxon>
        <taxon>asterids</taxon>
        <taxon>Ericales</taxon>
        <taxon>Ericaceae</taxon>
        <taxon>Ericoideae</taxon>
        <taxon>Rhodoreae</taxon>
        <taxon>Rhododendron</taxon>
    </lineage>
</organism>
<dbReference type="InterPro" id="IPR049163">
    <property type="entry name" value="Pif1-like_2B_dom"/>
</dbReference>
<evidence type="ECO:0000313" key="3">
    <source>
        <dbReference type="EMBL" id="KAF7151703.1"/>
    </source>
</evidence>
<evidence type="ECO:0000313" key="4">
    <source>
        <dbReference type="Proteomes" id="UP000626092"/>
    </source>
</evidence>
<dbReference type="EMBL" id="WJXA01000002">
    <property type="protein sequence ID" value="KAF7151703.1"/>
    <property type="molecule type" value="Genomic_DNA"/>
</dbReference>
<dbReference type="OrthoDB" id="1930928at2759"/>
<dbReference type="Proteomes" id="UP000626092">
    <property type="component" value="Unassembled WGS sequence"/>
</dbReference>
<gene>
    <name evidence="3" type="ORF">RHSIM_Rhsim02G0156100</name>
</gene>
<proteinExistence type="predicted"/>
<dbReference type="Pfam" id="PF21530">
    <property type="entry name" value="Pif1_2B_dom"/>
    <property type="match status" value="1"/>
</dbReference>
<keyword evidence="4" id="KW-1185">Reference proteome</keyword>
<reference evidence="3" key="1">
    <citation type="submission" date="2019-11" db="EMBL/GenBank/DDBJ databases">
        <authorList>
            <person name="Liu Y."/>
            <person name="Hou J."/>
            <person name="Li T.-Q."/>
            <person name="Guan C.-H."/>
            <person name="Wu X."/>
            <person name="Wu H.-Z."/>
            <person name="Ling F."/>
            <person name="Zhang R."/>
            <person name="Shi X.-G."/>
            <person name="Ren J.-P."/>
            <person name="Chen E.-F."/>
            <person name="Sun J.-M."/>
        </authorList>
    </citation>
    <scope>NUCLEOTIDE SEQUENCE</scope>
    <source>
        <strain evidence="3">Adult_tree_wgs_1</strain>
        <tissue evidence="3">Leaves</tissue>
    </source>
</reference>
<name>A0A834HD01_RHOSS</name>
<protein>
    <recommendedName>
        <fullName evidence="2">DNA helicase Pif1-like 2B domain-containing protein</fullName>
    </recommendedName>
</protein>
<dbReference type="InterPro" id="IPR027417">
    <property type="entry name" value="P-loop_NTPase"/>
</dbReference>
<comment type="caution">
    <text evidence="3">The sequence shown here is derived from an EMBL/GenBank/DDBJ whole genome shotgun (WGS) entry which is preliminary data.</text>
</comment>
<evidence type="ECO:0000259" key="2">
    <source>
        <dbReference type="Pfam" id="PF21530"/>
    </source>
</evidence>
<dbReference type="SUPFAM" id="SSF52540">
    <property type="entry name" value="P-loop containing nucleoside triphosphate hydrolases"/>
    <property type="match status" value="1"/>
</dbReference>
<accession>A0A834HD01</accession>
<dbReference type="PANTHER" id="PTHR10492:SF94">
    <property type="entry name" value="ATP-DEPENDENT DNA HELICASE"/>
    <property type="match status" value="1"/>
</dbReference>
<evidence type="ECO:0000256" key="1">
    <source>
        <dbReference type="SAM" id="MobiDB-lite"/>
    </source>
</evidence>
<feature type="domain" description="DNA helicase Pif1-like 2B" evidence="2">
    <location>
        <begin position="381"/>
        <end position="424"/>
    </location>
</feature>
<dbReference type="PANTHER" id="PTHR10492">
    <property type="match status" value="1"/>
</dbReference>
<sequence>MKEMDETLGLDCLGEDESVGAAFVKGRDMLDAQTQNPSSNPPLEDNLMESETNGQRLREVHLSQPHELQSMANCQFCRAKRFQNEPPTFCCHNGEVVLTSPSIPSYLRNLFTSQTVEALEFRQHIRAYNSIFGFTSFGVTLDKGLANSAGGVYTFRAQGQIYHELPSLIPSATSPCYFQLYFYDTDNELQNRRLDQSSLDSYRIHIRTDVKVDQRVYNSPPADQVAAIWIEGNNATVSHELILVYCDPSDVRKLWQDYYEPMSEDFLRLEGINEELRLLKTLKGNGVEPTVDENMIEIPEEMIVRYEGRSCESGLINAVFPSLKENANSVEYITQRAILATRNESVDMLNDKLIAIFPGEEWKYVSYDEAIDDTHCYYPEEFLNTLTPNGLPPHELILKVNSPIMLLRNLNPSVGLCNGTRMVCKGFAQRLRNHEETMDPRF</sequence>